<accession>A0A0F4YLB6</accession>
<reference evidence="1 2" key="1">
    <citation type="submission" date="2015-04" db="EMBL/GenBank/DDBJ databases">
        <authorList>
            <person name="Heijne W.H."/>
            <person name="Fedorova N.D."/>
            <person name="Nierman W.C."/>
            <person name="Vollebregt A.W."/>
            <person name="Zhao Z."/>
            <person name="Wu L."/>
            <person name="Kumar M."/>
            <person name="Stam H."/>
            <person name="van den Berg M.A."/>
            <person name="Pel H.J."/>
        </authorList>
    </citation>
    <scope>NUCLEOTIDE SEQUENCE [LARGE SCALE GENOMIC DNA]</scope>
    <source>
        <strain evidence="1 2">CBS 393.64</strain>
    </source>
</reference>
<keyword evidence="2" id="KW-1185">Reference proteome</keyword>
<proteinExistence type="predicted"/>
<evidence type="ECO:0000313" key="2">
    <source>
        <dbReference type="Proteomes" id="UP000053958"/>
    </source>
</evidence>
<dbReference type="AlphaFoldDB" id="A0A0F4YLB6"/>
<dbReference type="Gene3D" id="3.90.280.10">
    <property type="entry name" value="PEBP-like"/>
    <property type="match status" value="1"/>
</dbReference>
<comment type="caution">
    <text evidence="1">The sequence shown here is derived from an EMBL/GenBank/DDBJ whole genome shotgun (WGS) entry which is preliminary data.</text>
</comment>
<evidence type="ECO:0000313" key="1">
    <source>
        <dbReference type="EMBL" id="KKA18631.1"/>
    </source>
</evidence>
<dbReference type="OrthoDB" id="2506647at2759"/>
<dbReference type="CDD" id="cd00866">
    <property type="entry name" value="PEBP_euk"/>
    <property type="match status" value="1"/>
</dbReference>
<dbReference type="SUPFAM" id="SSF49777">
    <property type="entry name" value="PEBP-like"/>
    <property type="match status" value="1"/>
</dbReference>
<protein>
    <submittedName>
        <fullName evidence="1">Uncharacterized protein</fullName>
    </submittedName>
</protein>
<sequence>MDVTAALEAENIIPDVLAPDTKVPCNLKVVFPSARLEKPGEMIDRDATKYKPTVFVDPDLTRRHDTRFGQVRHWLTTKAAISHSGEVIDSKNTTISSWVGPAPLPGHFMGGKPHPSRYTFILCQHRNEDPPAKFDVDSMRAHYEGLPGELGYPSQDMIDRWKFNTQQFMDRNDLEVVGATYMLVEGDLRSGMANMGLAAEAIANKAVGR</sequence>
<gene>
    <name evidence="1" type="ORF">T310_7416</name>
</gene>
<dbReference type="InterPro" id="IPR035810">
    <property type="entry name" value="PEBP_euk"/>
</dbReference>
<dbReference type="RefSeq" id="XP_013325243.1">
    <property type="nucleotide sequence ID" value="XM_013469789.1"/>
</dbReference>
<dbReference type="InterPro" id="IPR036610">
    <property type="entry name" value="PEBP-like_sf"/>
</dbReference>
<dbReference type="EMBL" id="LASV01000434">
    <property type="protein sequence ID" value="KKA18631.1"/>
    <property type="molecule type" value="Genomic_DNA"/>
</dbReference>
<organism evidence="1 2">
    <name type="scientific">Rasamsonia emersonii (strain ATCC 16479 / CBS 393.64 / IMI 116815)</name>
    <dbReference type="NCBI Taxonomy" id="1408163"/>
    <lineage>
        <taxon>Eukaryota</taxon>
        <taxon>Fungi</taxon>
        <taxon>Dikarya</taxon>
        <taxon>Ascomycota</taxon>
        <taxon>Pezizomycotina</taxon>
        <taxon>Eurotiomycetes</taxon>
        <taxon>Eurotiomycetidae</taxon>
        <taxon>Eurotiales</taxon>
        <taxon>Trichocomaceae</taxon>
        <taxon>Rasamsonia</taxon>
    </lineage>
</organism>
<dbReference type="GeneID" id="25319689"/>
<name>A0A0F4YLB6_RASE3</name>
<dbReference type="STRING" id="1408163.A0A0F4YLB6"/>
<dbReference type="Proteomes" id="UP000053958">
    <property type="component" value="Unassembled WGS sequence"/>
</dbReference>